<feature type="compositionally biased region" description="Low complexity" evidence="1">
    <location>
        <begin position="45"/>
        <end position="57"/>
    </location>
</feature>
<evidence type="ECO:0000313" key="3">
    <source>
        <dbReference type="Proteomes" id="UP000043764"/>
    </source>
</evidence>
<feature type="region of interest" description="Disordered" evidence="1">
    <location>
        <begin position="1"/>
        <end position="71"/>
    </location>
</feature>
<keyword evidence="3" id="KW-1185">Reference proteome</keyword>
<sequence>MRVAAAGVGFRGSRQVPGGDPQDTSQTCRAASCLRDSRIPQDQRLGALGPLTGTGPTQKGQALPPGPFVVS</sequence>
<gene>
    <name evidence="2" type="ORF">NIT7321_02730</name>
</gene>
<dbReference type="Proteomes" id="UP000043764">
    <property type="component" value="Unassembled WGS sequence"/>
</dbReference>
<dbReference type="AlphaFoldDB" id="A0A0H5DIT1"/>
<name>A0A0H5DIT1_9RHOB</name>
<dbReference type="STRING" id="481446.NIT7645_00476"/>
<organism evidence="2 3">
    <name type="scientific">Phaeobacter italicus</name>
    <dbReference type="NCBI Taxonomy" id="481446"/>
    <lineage>
        <taxon>Bacteria</taxon>
        <taxon>Pseudomonadati</taxon>
        <taxon>Pseudomonadota</taxon>
        <taxon>Alphaproteobacteria</taxon>
        <taxon>Rhodobacterales</taxon>
        <taxon>Roseobacteraceae</taxon>
        <taxon>Phaeobacter</taxon>
    </lineage>
</organism>
<dbReference type="EMBL" id="CVRL01000035">
    <property type="protein sequence ID" value="CRL11860.1"/>
    <property type="molecule type" value="Genomic_DNA"/>
</dbReference>
<reference evidence="3" key="1">
    <citation type="submission" date="2015-05" db="EMBL/GenBank/DDBJ databases">
        <authorList>
            <person name="Rodrigo-Torres Lidia"/>
            <person name="Arahal R.David."/>
        </authorList>
    </citation>
    <scope>NUCLEOTIDE SEQUENCE [LARGE SCALE GENOMIC DNA]</scope>
    <source>
        <strain evidence="3">CECT 7321</strain>
    </source>
</reference>
<evidence type="ECO:0000313" key="2">
    <source>
        <dbReference type="EMBL" id="CRL11860.1"/>
    </source>
</evidence>
<proteinExistence type="predicted"/>
<evidence type="ECO:0000256" key="1">
    <source>
        <dbReference type="SAM" id="MobiDB-lite"/>
    </source>
</evidence>
<protein>
    <submittedName>
        <fullName evidence="2">Uncharacterized protein</fullName>
    </submittedName>
</protein>
<accession>A0A0H5DIT1</accession>